<dbReference type="AlphaFoldDB" id="A0A1I1RDJ3"/>
<evidence type="ECO:0000313" key="2">
    <source>
        <dbReference type="Proteomes" id="UP000182192"/>
    </source>
</evidence>
<evidence type="ECO:0008006" key="3">
    <source>
        <dbReference type="Google" id="ProtNLM"/>
    </source>
</evidence>
<dbReference type="EMBL" id="FOKQ01000060">
    <property type="protein sequence ID" value="SFD30208.1"/>
    <property type="molecule type" value="Genomic_DNA"/>
</dbReference>
<evidence type="ECO:0000313" key="1">
    <source>
        <dbReference type="EMBL" id="SFD30208.1"/>
    </source>
</evidence>
<sequence>MNTYEKYAEKYLDAQYEKLSSKAHMIADHNTGEKLEELGLKYHFLGRQDKAVKCMEKAVKAYRKKHNCIVSVLNSERADKLEKWLDKIRAEMTAPDQEDSSR</sequence>
<proteinExistence type="predicted"/>
<protein>
    <recommendedName>
        <fullName evidence="3">Tetratricopeptide repeat-containing protein</fullName>
    </recommendedName>
</protein>
<dbReference type="InterPro" id="IPR011990">
    <property type="entry name" value="TPR-like_helical_dom_sf"/>
</dbReference>
<accession>A0A1I1RDJ3</accession>
<dbReference type="SUPFAM" id="SSF48452">
    <property type="entry name" value="TPR-like"/>
    <property type="match status" value="1"/>
</dbReference>
<gene>
    <name evidence="1" type="ORF">SAMN02910406_03619</name>
</gene>
<organism evidence="1 2">
    <name type="scientific">Ruminococcus albus</name>
    <dbReference type="NCBI Taxonomy" id="1264"/>
    <lineage>
        <taxon>Bacteria</taxon>
        <taxon>Bacillati</taxon>
        <taxon>Bacillota</taxon>
        <taxon>Clostridia</taxon>
        <taxon>Eubacteriales</taxon>
        <taxon>Oscillospiraceae</taxon>
        <taxon>Ruminococcus</taxon>
    </lineage>
</organism>
<name>A0A1I1RDJ3_RUMAL</name>
<reference evidence="1 2" key="1">
    <citation type="submission" date="2016-10" db="EMBL/GenBank/DDBJ databases">
        <authorList>
            <person name="de Groot N.N."/>
        </authorList>
    </citation>
    <scope>NUCLEOTIDE SEQUENCE [LARGE SCALE GENOMIC DNA]</scope>
    <source>
        <strain evidence="1 2">AR67</strain>
    </source>
</reference>
<dbReference type="Proteomes" id="UP000182192">
    <property type="component" value="Unassembled WGS sequence"/>
</dbReference>
<dbReference type="RefSeq" id="WP_074963357.1">
    <property type="nucleotide sequence ID" value="NZ_FOKQ01000060.1"/>
</dbReference>